<protein>
    <submittedName>
        <fullName evidence="1">Uncharacterized protein</fullName>
    </submittedName>
</protein>
<proteinExistence type="predicted"/>
<name>A0A2P2M9F9_RHIMU</name>
<evidence type="ECO:0000313" key="1">
    <source>
        <dbReference type="EMBL" id="MBX26862.1"/>
    </source>
</evidence>
<reference evidence="1" key="1">
    <citation type="submission" date="2018-02" db="EMBL/GenBank/DDBJ databases">
        <title>Rhizophora mucronata_Transcriptome.</title>
        <authorList>
            <person name="Meera S.P."/>
            <person name="Sreeshan A."/>
            <person name="Augustine A."/>
        </authorList>
    </citation>
    <scope>NUCLEOTIDE SEQUENCE</scope>
    <source>
        <tissue evidence="1">Leaf</tissue>
    </source>
</reference>
<accession>A0A2P2M9F9</accession>
<organism evidence="1">
    <name type="scientific">Rhizophora mucronata</name>
    <name type="common">Asiatic mangrove</name>
    <dbReference type="NCBI Taxonomy" id="61149"/>
    <lineage>
        <taxon>Eukaryota</taxon>
        <taxon>Viridiplantae</taxon>
        <taxon>Streptophyta</taxon>
        <taxon>Embryophyta</taxon>
        <taxon>Tracheophyta</taxon>
        <taxon>Spermatophyta</taxon>
        <taxon>Magnoliopsida</taxon>
        <taxon>eudicotyledons</taxon>
        <taxon>Gunneridae</taxon>
        <taxon>Pentapetalae</taxon>
        <taxon>rosids</taxon>
        <taxon>fabids</taxon>
        <taxon>Malpighiales</taxon>
        <taxon>Rhizophoraceae</taxon>
        <taxon>Rhizophora</taxon>
    </lineage>
</organism>
<sequence>MDMFILFWVLCISDIHPFIEGVFSWCQIFSLSLS</sequence>
<dbReference type="EMBL" id="GGEC01046378">
    <property type="protein sequence ID" value="MBX26862.1"/>
    <property type="molecule type" value="Transcribed_RNA"/>
</dbReference>
<dbReference type="AlphaFoldDB" id="A0A2P2M9F9"/>